<dbReference type="PROSITE" id="PS50126">
    <property type="entry name" value="S1"/>
    <property type="match status" value="1"/>
</dbReference>
<dbReference type="InterPro" id="IPR012340">
    <property type="entry name" value="NA-bd_OB-fold"/>
</dbReference>
<dbReference type="InterPro" id="IPR004087">
    <property type="entry name" value="KH_dom"/>
</dbReference>
<dbReference type="InterPro" id="IPR003029">
    <property type="entry name" value="S1_domain"/>
</dbReference>
<comment type="caution">
    <text evidence="6">The sequence shown here is derived from an EMBL/GenBank/DDBJ whole genome shotgun (WGS) entry which is preliminary data.</text>
</comment>
<reference evidence="6" key="1">
    <citation type="submission" date="2019-08" db="EMBL/GenBank/DDBJ databases">
        <authorList>
            <person name="Kucharzyk K."/>
            <person name="Murdoch R.W."/>
            <person name="Higgins S."/>
            <person name="Loffler F."/>
        </authorList>
    </citation>
    <scope>NUCLEOTIDE SEQUENCE</scope>
</reference>
<dbReference type="EC" id="2.7.7.8" evidence="6"/>
<dbReference type="Gene3D" id="3.30.1370.10">
    <property type="entry name" value="K Homology domain, type 1"/>
    <property type="match status" value="1"/>
</dbReference>
<evidence type="ECO:0000259" key="5">
    <source>
        <dbReference type="PROSITE" id="PS50126"/>
    </source>
</evidence>
<dbReference type="SMART" id="SM00316">
    <property type="entry name" value="S1"/>
    <property type="match status" value="1"/>
</dbReference>
<dbReference type="InterPro" id="IPR004088">
    <property type="entry name" value="KH_dom_type_1"/>
</dbReference>
<proteinExistence type="predicted"/>
<dbReference type="SUPFAM" id="SSF50249">
    <property type="entry name" value="Nucleic acid-binding proteins"/>
    <property type="match status" value="1"/>
</dbReference>
<dbReference type="PANTHER" id="PTHR11252">
    <property type="entry name" value="POLYRIBONUCLEOTIDE NUCLEOTIDYLTRANSFERASE"/>
    <property type="match status" value="1"/>
</dbReference>
<dbReference type="InterPro" id="IPR036612">
    <property type="entry name" value="KH_dom_type_1_sf"/>
</dbReference>
<gene>
    <name evidence="6" type="primary">pnp_68</name>
    <name evidence="6" type="ORF">SDC9_166445</name>
</gene>
<sequence>MGLVKEGENFTILTDIQGMEDALGDMDFKVAGTDNGVTAIQMDIKIGGINKAILTAALEQAKSGRKHILGKMLEVLSQPRSELSPYAPRIITMEIDPDKIRDVIGPGGKTIKKIIDETGVTIDIEDDGKVFIAAVDVEAGQKAVRIIETLVREVEVGGIYLGKVTRLMNFGAFVEILPGKEGLVHISQLALERVAKVEDVVKVGDEIMVKVVEIDRQGRVNLSRKELLKAEQDNKQDENS</sequence>
<dbReference type="GO" id="GO:0005829">
    <property type="term" value="C:cytosol"/>
    <property type="evidence" value="ECO:0007669"/>
    <property type="project" value="TreeGrafter"/>
</dbReference>
<dbReference type="PROSITE" id="PS50084">
    <property type="entry name" value="KH_TYPE_1"/>
    <property type="match status" value="1"/>
</dbReference>
<dbReference type="Pfam" id="PF00575">
    <property type="entry name" value="S1"/>
    <property type="match status" value="1"/>
</dbReference>
<keyword evidence="1 6" id="KW-0808">Transferase</keyword>
<dbReference type="GO" id="GO:0006402">
    <property type="term" value="P:mRNA catabolic process"/>
    <property type="evidence" value="ECO:0007669"/>
    <property type="project" value="InterPro"/>
</dbReference>
<evidence type="ECO:0000313" key="6">
    <source>
        <dbReference type="EMBL" id="MPN19079.1"/>
    </source>
</evidence>
<dbReference type="Gene3D" id="2.40.50.140">
    <property type="entry name" value="Nucleic acid-binding proteins"/>
    <property type="match status" value="1"/>
</dbReference>
<keyword evidence="4" id="KW-0694">RNA-binding</keyword>
<evidence type="ECO:0000256" key="4">
    <source>
        <dbReference type="ARBA" id="ARBA00022884"/>
    </source>
</evidence>
<keyword evidence="2 6" id="KW-0548">Nucleotidyltransferase</keyword>
<keyword evidence="3" id="KW-0460">Magnesium</keyword>
<dbReference type="FunFam" id="2.40.50.140:FF:000023">
    <property type="entry name" value="Polyribonucleotide nucleotidyltransferase"/>
    <property type="match status" value="1"/>
</dbReference>
<evidence type="ECO:0000256" key="2">
    <source>
        <dbReference type="ARBA" id="ARBA00022695"/>
    </source>
</evidence>
<feature type="domain" description="S1 motif" evidence="5">
    <location>
        <begin position="157"/>
        <end position="225"/>
    </location>
</feature>
<dbReference type="SMART" id="SM00322">
    <property type="entry name" value="KH"/>
    <property type="match status" value="1"/>
</dbReference>
<dbReference type="AlphaFoldDB" id="A0A645FZL9"/>
<name>A0A645FZL9_9ZZZZ</name>
<organism evidence="6">
    <name type="scientific">bioreactor metagenome</name>
    <dbReference type="NCBI Taxonomy" id="1076179"/>
    <lineage>
        <taxon>unclassified sequences</taxon>
        <taxon>metagenomes</taxon>
        <taxon>ecological metagenomes</taxon>
    </lineage>
</organism>
<dbReference type="InterPro" id="IPR036345">
    <property type="entry name" value="ExoRNase_PH_dom2_sf"/>
</dbReference>
<dbReference type="CDD" id="cd02393">
    <property type="entry name" value="KH-I_PNPase"/>
    <property type="match status" value="1"/>
</dbReference>
<dbReference type="Pfam" id="PF00013">
    <property type="entry name" value="KH_1"/>
    <property type="match status" value="1"/>
</dbReference>
<dbReference type="SUPFAM" id="SSF54791">
    <property type="entry name" value="Eukaryotic type KH-domain (KH-domain type I)"/>
    <property type="match status" value="1"/>
</dbReference>
<dbReference type="FunFam" id="3.30.1370.10:FF:000001">
    <property type="entry name" value="Polyribonucleotide nucleotidyltransferase"/>
    <property type="match status" value="1"/>
</dbReference>
<dbReference type="GO" id="GO:0004654">
    <property type="term" value="F:polyribonucleotide nucleotidyltransferase activity"/>
    <property type="evidence" value="ECO:0007669"/>
    <property type="project" value="UniProtKB-EC"/>
</dbReference>
<protein>
    <submittedName>
        <fullName evidence="6">Polyribonucleotide nucleotidyltransferase</fullName>
        <ecNumber evidence="6">2.7.7.8</ecNumber>
    </submittedName>
</protein>
<evidence type="ECO:0000256" key="3">
    <source>
        <dbReference type="ARBA" id="ARBA00022842"/>
    </source>
</evidence>
<dbReference type="PANTHER" id="PTHR11252:SF0">
    <property type="entry name" value="POLYRIBONUCLEOTIDE NUCLEOTIDYLTRANSFERASE 1, MITOCHONDRIAL"/>
    <property type="match status" value="1"/>
</dbReference>
<evidence type="ECO:0000256" key="1">
    <source>
        <dbReference type="ARBA" id="ARBA00022679"/>
    </source>
</evidence>
<accession>A0A645FZL9</accession>
<dbReference type="InterPro" id="IPR012162">
    <property type="entry name" value="PNPase"/>
</dbReference>
<dbReference type="SUPFAM" id="SSF55666">
    <property type="entry name" value="Ribonuclease PH domain 2-like"/>
    <property type="match status" value="1"/>
</dbReference>
<dbReference type="GO" id="GO:0003723">
    <property type="term" value="F:RNA binding"/>
    <property type="evidence" value="ECO:0007669"/>
    <property type="project" value="UniProtKB-KW"/>
</dbReference>
<dbReference type="Gene3D" id="3.30.230.70">
    <property type="entry name" value="GHMP Kinase, N-terminal domain"/>
    <property type="match status" value="1"/>
</dbReference>
<dbReference type="CDD" id="cd04472">
    <property type="entry name" value="S1_PNPase"/>
    <property type="match status" value="1"/>
</dbReference>
<dbReference type="GO" id="GO:0000175">
    <property type="term" value="F:3'-5'-RNA exonuclease activity"/>
    <property type="evidence" value="ECO:0007669"/>
    <property type="project" value="TreeGrafter"/>
</dbReference>
<dbReference type="InterPro" id="IPR027408">
    <property type="entry name" value="PNPase/RNase_PH_dom_sf"/>
</dbReference>
<dbReference type="EMBL" id="VSSQ01066562">
    <property type="protein sequence ID" value="MPN19079.1"/>
    <property type="molecule type" value="Genomic_DNA"/>
</dbReference>